<sequence length="204" mass="22434">MAWVWLVTNVSNSMPATVLNWASKVWQGGLWRISTIKGESMRPQAEDSISGLTIEASIISDLLAMLSWLGTKFASTFSGGSKWRDKSAALSPPSSSIIQKAPKPTYFPVCSKLHGRGPFHAERGRIWRRSDTKQNRAELFVIAKSREVLESGDRWITSASVIAASLIMLPVLDSGSQALTICAISKPRPNEGPHQMRVTEEEPL</sequence>
<dbReference type="EMBL" id="JAGMUV010000010">
    <property type="protein sequence ID" value="KAH7142159.1"/>
    <property type="molecule type" value="Genomic_DNA"/>
</dbReference>
<reference evidence="1" key="1">
    <citation type="journal article" date="2021" name="Nat. Commun.">
        <title>Genetic determinants of endophytism in the Arabidopsis root mycobiome.</title>
        <authorList>
            <person name="Mesny F."/>
            <person name="Miyauchi S."/>
            <person name="Thiergart T."/>
            <person name="Pickel B."/>
            <person name="Atanasova L."/>
            <person name="Karlsson M."/>
            <person name="Huettel B."/>
            <person name="Barry K.W."/>
            <person name="Haridas S."/>
            <person name="Chen C."/>
            <person name="Bauer D."/>
            <person name="Andreopoulos W."/>
            <person name="Pangilinan J."/>
            <person name="LaButti K."/>
            <person name="Riley R."/>
            <person name="Lipzen A."/>
            <person name="Clum A."/>
            <person name="Drula E."/>
            <person name="Henrissat B."/>
            <person name="Kohler A."/>
            <person name="Grigoriev I.V."/>
            <person name="Martin F.M."/>
            <person name="Hacquard S."/>
        </authorList>
    </citation>
    <scope>NUCLEOTIDE SEQUENCE</scope>
    <source>
        <strain evidence="1">MPI-CAGE-AT-0147</strain>
    </source>
</reference>
<evidence type="ECO:0000313" key="1">
    <source>
        <dbReference type="EMBL" id="KAH7142159.1"/>
    </source>
</evidence>
<keyword evidence="2" id="KW-1185">Reference proteome</keyword>
<dbReference type="Proteomes" id="UP000738349">
    <property type="component" value="Unassembled WGS sequence"/>
</dbReference>
<protein>
    <submittedName>
        <fullName evidence="1">Uncharacterized protein</fullName>
    </submittedName>
</protein>
<organism evidence="1 2">
    <name type="scientific">Dactylonectria macrodidyma</name>
    <dbReference type="NCBI Taxonomy" id="307937"/>
    <lineage>
        <taxon>Eukaryota</taxon>
        <taxon>Fungi</taxon>
        <taxon>Dikarya</taxon>
        <taxon>Ascomycota</taxon>
        <taxon>Pezizomycotina</taxon>
        <taxon>Sordariomycetes</taxon>
        <taxon>Hypocreomycetidae</taxon>
        <taxon>Hypocreales</taxon>
        <taxon>Nectriaceae</taxon>
        <taxon>Dactylonectria</taxon>
    </lineage>
</organism>
<comment type="caution">
    <text evidence="1">The sequence shown here is derived from an EMBL/GenBank/DDBJ whole genome shotgun (WGS) entry which is preliminary data.</text>
</comment>
<dbReference type="AlphaFoldDB" id="A0A9P9EQX2"/>
<accession>A0A9P9EQX2</accession>
<evidence type="ECO:0000313" key="2">
    <source>
        <dbReference type="Proteomes" id="UP000738349"/>
    </source>
</evidence>
<gene>
    <name evidence="1" type="ORF">EDB81DRAFT_760984</name>
</gene>
<proteinExistence type="predicted"/>
<name>A0A9P9EQX2_9HYPO</name>